<dbReference type="SUPFAM" id="SSF53850">
    <property type="entry name" value="Periplasmic binding protein-like II"/>
    <property type="match status" value="1"/>
</dbReference>
<keyword evidence="2" id="KW-0732">Signal</keyword>
<dbReference type="PANTHER" id="PTHR43649:SF11">
    <property type="entry name" value="ABC TRANSPORTER SUBSTRATE-BINDING PROTEIN YESO-RELATED"/>
    <property type="match status" value="1"/>
</dbReference>
<reference evidence="4" key="1">
    <citation type="journal article" date="2019" name="Int. J. Syst. Evol. Microbiol.">
        <title>The Global Catalogue of Microorganisms (GCM) 10K type strain sequencing project: providing services to taxonomists for standard genome sequencing and annotation.</title>
        <authorList>
            <consortium name="The Broad Institute Genomics Platform"/>
            <consortium name="The Broad Institute Genome Sequencing Center for Infectious Disease"/>
            <person name="Wu L."/>
            <person name="Ma J."/>
        </authorList>
    </citation>
    <scope>NUCLEOTIDE SEQUENCE [LARGE SCALE GENOMIC DNA]</scope>
    <source>
        <strain evidence="4">JCM 18657</strain>
    </source>
</reference>
<sequence length="443" mass="48526">MKKRSTLALMMAGVMAVAAGCGGSGSDGQSSAAGNSAAPSASASEGKKDPVTLRVAWWGGQARHDYTLKVIDLYKQKNPHVTIETEYAAFDDYWKKLAPQAAANNLPDVFQMDISYLTQYGGRGQLEDLQPLIDKKLIDTSSISETTLSGGKVDGKLYAFTAGVNALAQITDAEALKKMGITLSKDWTWDDLDKMAATVKANGKIMGGYRHDVFFAYYLRTVGQKMYAADGTQLGYADDKPFIDYFTRYQKWYDSGVLLSLDKEATKKGTPEEDEMVPGNSVSSNGWSNQFLGLANAVKRPLELQPLPGPGAKEGLFLKPSMYFSIPKSSKVKEEAAKFIDFFINDIEANKIIKGERGVPVSSKVKEALKPLLTENEVKVFDYVAWAEQNSSPMDPPNPVGSIEVEKLLKDISEQILYKKISVEDAAKKFRTEANAVLAKNKK</sequence>
<dbReference type="RefSeq" id="WP_138787589.1">
    <property type="nucleotide sequence ID" value="NZ_JBHTGQ010000002.1"/>
</dbReference>
<proteinExistence type="predicted"/>
<accession>A0ABW2UX99</accession>
<dbReference type="PROSITE" id="PS51257">
    <property type="entry name" value="PROKAR_LIPOPROTEIN"/>
    <property type="match status" value="1"/>
</dbReference>
<evidence type="ECO:0000313" key="3">
    <source>
        <dbReference type="EMBL" id="MFC7748527.1"/>
    </source>
</evidence>
<organism evidence="3 4">
    <name type="scientific">Paenibacillus thermoaerophilus</name>
    <dbReference type="NCBI Taxonomy" id="1215385"/>
    <lineage>
        <taxon>Bacteria</taxon>
        <taxon>Bacillati</taxon>
        <taxon>Bacillota</taxon>
        <taxon>Bacilli</taxon>
        <taxon>Bacillales</taxon>
        <taxon>Paenibacillaceae</taxon>
        <taxon>Paenibacillus</taxon>
    </lineage>
</organism>
<dbReference type="InterPro" id="IPR050490">
    <property type="entry name" value="Bact_solute-bd_prot1"/>
</dbReference>
<dbReference type="InterPro" id="IPR006059">
    <property type="entry name" value="SBP"/>
</dbReference>
<comment type="caution">
    <text evidence="3">The sequence shown here is derived from an EMBL/GenBank/DDBJ whole genome shotgun (WGS) entry which is preliminary data.</text>
</comment>
<dbReference type="PANTHER" id="PTHR43649">
    <property type="entry name" value="ARABINOSE-BINDING PROTEIN-RELATED"/>
    <property type="match status" value="1"/>
</dbReference>
<dbReference type="Proteomes" id="UP001596528">
    <property type="component" value="Unassembled WGS sequence"/>
</dbReference>
<evidence type="ECO:0000256" key="2">
    <source>
        <dbReference type="SAM" id="SignalP"/>
    </source>
</evidence>
<feature type="compositionally biased region" description="Low complexity" evidence="1">
    <location>
        <begin position="27"/>
        <end position="44"/>
    </location>
</feature>
<keyword evidence="4" id="KW-1185">Reference proteome</keyword>
<feature type="chain" id="PRO_5045418441" evidence="2">
    <location>
        <begin position="19"/>
        <end position="443"/>
    </location>
</feature>
<dbReference type="Gene3D" id="3.40.190.10">
    <property type="entry name" value="Periplasmic binding protein-like II"/>
    <property type="match status" value="2"/>
</dbReference>
<evidence type="ECO:0000256" key="1">
    <source>
        <dbReference type="SAM" id="MobiDB-lite"/>
    </source>
</evidence>
<feature type="signal peptide" evidence="2">
    <location>
        <begin position="1"/>
        <end position="18"/>
    </location>
</feature>
<dbReference type="EMBL" id="JBHTGQ010000002">
    <property type="protein sequence ID" value="MFC7748527.1"/>
    <property type="molecule type" value="Genomic_DNA"/>
</dbReference>
<name>A0ABW2UX99_9BACL</name>
<feature type="region of interest" description="Disordered" evidence="1">
    <location>
        <begin position="26"/>
        <end position="46"/>
    </location>
</feature>
<gene>
    <name evidence="3" type="ORF">ACFQWB_01025</name>
</gene>
<dbReference type="Pfam" id="PF13416">
    <property type="entry name" value="SBP_bac_8"/>
    <property type="match status" value="1"/>
</dbReference>
<evidence type="ECO:0000313" key="4">
    <source>
        <dbReference type="Proteomes" id="UP001596528"/>
    </source>
</evidence>
<protein>
    <submittedName>
        <fullName evidence="3">ABC transporter substrate-binding protein</fullName>
    </submittedName>
</protein>